<organism evidence="1">
    <name type="scientific">marine sediment metagenome</name>
    <dbReference type="NCBI Taxonomy" id="412755"/>
    <lineage>
        <taxon>unclassified sequences</taxon>
        <taxon>metagenomes</taxon>
        <taxon>ecological metagenomes</taxon>
    </lineage>
</organism>
<evidence type="ECO:0000313" key="1">
    <source>
        <dbReference type="EMBL" id="KKN18186.1"/>
    </source>
</evidence>
<dbReference type="AlphaFoldDB" id="A0A0F9QYH7"/>
<gene>
    <name evidence="1" type="ORF">LCGC14_0958220</name>
</gene>
<accession>A0A0F9QYH7</accession>
<comment type="caution">
    <text evidence="1">The sequence shown here is derived from an EMBL/GenBank/DDBJ whole genome shotgun (WGS) entry which is preliminary data.</text>
</comment>
<name>A0A0F9QYH7_9ZZZZ</name>
<reference evidence="1" key="1">
    <citation type="journal article" date="2015" name="Nature">
        <title>Complex archaea that bridge the gap between prokaryotes and eukaryotes.</title>
        <authorList>
            <person name="Spang A."/>
            <person name="Saw J.H."/>
            <person name="Jorgensen S.L."/>
            <person name="Zaremba-Niedzwiedzka K."/>
            <person name="Martijn J."/>
            <person name="Lind A.E."/>
            <person name="van Eijk R."/>
            <person name="Schleper C."/>
            <person name="Guy L."/>
            <person name="Ettema T.J."/>
        </authorList>
    </citation>
    <scope>NUCLEOTIDE SEQUENCE</scope>
</reference>
<dbReference type="EMBL" id="LAZR01003450">
    <property type="protein sequence ID" value="KKN18186.1"/>
    <property type="molecule type" value="Genomic_DNA"/>
</dbReference>
<proteinExistence type="predicted"/>
<protein>
    <submittedName>
        <fullName evidence="1">Uncharacterized protein</fullName>
    </submittedName>
</protein>
<sequence length="66" mass="7862">MKYNIEYYNTKLKEWEYTGVGFQKYEDAISVLDTVALHSEYHDWRLTITEDGRTRTLAKRTKSPSL</sequence>